<proteinExistence type="predicted"/>
<dbReference type="SUPFAM" id="SSF57783">
    <property type="entry name" value="Zinc beta-ribbon"/>
    <property type="match status" value="1"/>
</dbReference>
<dbReference type="InterPro" id="IPR036977">
    <property type="entry name" value="DNA_primase_Znf_CHC2"/>
</dbReference>
<dbReference type="Proteomes" id="UP000279227">
    <property type="component" value="Chromosome"/>
</dbReference>
<protein>
    <submittedName>
        <fullName evidence="2">DNA primase (Bacterial type)</fullName>
    </submittedName>
</protein>
<dbReference type="GO" id="GO:0006260">
    <property type="term" value="P:DNA replication"/>
    <property type="evidence" value="ECO:0007669"/>
    <property type="project" value="InterPro"/>
</dbReference>
<reference evidence="2 3" key="1">
    <citation type="submission" date="2018-12" db="EMBL/GenBank/DDBJ databases">
        <authorList>
            <consortium name="Pathogen Informatics"/>
        </authorList>
    </citation>
    <scope>NUCLEOTIDE SEQUENCE [LARGE SCALE GENOMIC DNA]</scope>
    <source>
        <strain evidence="2 3">NCTC11432</strain>
    </source>
</reference>
<dbReference type="Pfam" id="PF13155">
    <property type="entry name" value="Toprim_2"/>
    <property type="match status" value="1"/>
</dbReference>
<dbReference type="KEGG" id="cgle:NCTC11432_01524"/>
<dbReference type="GeneID" id="93021343"/>
<dbReference type="RefSeq" id="WP_002978152.1">
    <property type="nucleotide sequence ID" value="NZ_CP068486.1"/>
</dbReference>
<sequence length="286" mass="33557">MNCEEIKQKIDIRTVLEMFGRFPVKENKRSAFYFALDREEKTPSLSVDFIKNKAFDFGTGKSYDVISIVQQIKKCSVSEALKYLCSSDFSYQNPIHKEKKGEIRLKDNYKILEIKEIIHPALIRYLKSRNVLEQKHLVQEVHYERQDKTYFGIGFQNDSGDFEIRNPYSKICLGSKDVSWIKVRSNSKNEVAVFEGFFDYLTFRNLSNEDHPNCDCLILNSTAMLFKAKEKLKDYNKIILFLDNDANGKSVRSIIEKEYKNVEDSSLMYADYKDLNQWFCVQKEVP</sequence>
<evidence type="ECO:0000259" key="1">
    <source>
        <dbReference type="SMART" id="SM00400"/>
    </source>
</evidence>
<dbReference type="Pfam" id="PF01807">
    <property type="entry name" value="Zn_ribbon_DnaG"/>
    <property type="match status" value="1"/>
</dbReference>
<dbReference type="OrthoDB" id="8536512at2"/>
<dbReference type="Gene3D" id="3.40.1360.10">
    <property type="match status" value="1"/>
</dbReference>
<dbReference type="STRING" id="525257.HMPREF0204_12941"/>
<evidence type="ECO:0000313" key="3">
    <source>
        <dbReference type="Proteomes" id="UP000279227"/>
    </source>
</evidence>
<accession>A0A448B064</accession>
<dbReference type="GO" id="GO:0003677">
    <property type="term" value="F:DNA binding"/>
    <property type="evidence" value="ECO:0007669"/>
    <property type="project" value="InterPro"/>
</dbReference>
<organism evidence="2 3">
    <name type="scientific">Chryseobacterium gleum</name>
    <name type="common">Flavobacterium gleum</name>
    <dbReference type="NCBI Taxonomy" id="250"/>
    <lineage>
        <taxon>Bacteria</taxon>
        <taxon>Pseudomonadati</taxon>
        <taxon>Bacteroidota</taxon>
        <taxon>Flavobacteriia</taxon>
        <taxon>Flavobacteriales</taxon>
        <taxon>Weeksellaceae</taxon>
        <taxon>Chryseobacterium group</taxon>
        <taxon>Chryseobacterium</taxon>
    </lineage>
</organism>
<dbReference type="GO" id="GO:0008270">
    <property type="term" value="F:zinc ion binding"/>
    <property type="evidence" value="ECO:0007669"/>
    <property type="project" value="InterPro"/>
</dbReference>
<evidence type="ECO:0000313" key="2">
    <source>
        <dbReference type="EMBL" id="VEE06197.1"/>
    </source>
</evidence>
<dbReference type="InterPro" id="IPR002694">
    <property type="entry name" value="Znf_CHC2"/>
</dbReference>
<name>A0A448B064_CHRGE</name>
<dbReference type="EMBL" id="LR134289">
    <property type="protein sequence ID" value="VEE06197.1"/>
    <property type="molecule type" value="Genomic_DNA"/>
</dbReference>
<dbReference type="SMART" id="SM00400">
    <property type="entry name" value="ZnF_CHCC"/>
    <property type="match status" value="1"/>
</dbReference>
<dbReference type="SUPFAM" id="SSF110455">
    <property type="entry name" value="Toprim domain"/>
    <property type="match status" value="1"/>
</dbReference>
<gene>
    <name evidence="2" type="ORF">NCTC11432_01524</name>
</gene>
<dbReference type="AlphaFoldDB" id="A0A448B064"/>
<dbReference type="Gene3D" id="3.90.580.10">
    <property type="entry name" value="Zinc finger, CHC2-type domain"/>
    <property type="match status" value="1"/>
</dbReference>
<feature type="domain" description="Zinc finger CHC2-type" evidence="1">
    <location>
        <begin position="39"/>
        <end position="85"/>
    </location>
</feature>
<dbReference type="GO" id="GO:0003899">
    <property type="term" value="F:DNA-directed RNA polymerase activity"/>
    <property type="evidence" value="ECO:0007669"/>
    <property type="project" value="InterPro"/>
</dbReference>